<dbReference type="RefSeq" id="WP_112136214.1">
    <property type="nucleotide sequence ID" value="NZ_CP016181.1"/>
</dbReference>
<evidence type="ECO:0000313" key="1">
    <source>
        <dbReference type="EMBL" id="AWX99451.1"/>
    </source>
</evidence>
<proteinExistence type="predicted"/>
<evidence type="ECO:0008006" key="3">
    <source>
        <dbReference type="Google" id="ProtNLM"/>
    </source>
</evidence>
<gene>
    <name evidence="1" type="ORF">A8139_05145</name>
</gene>
<accession>A0A2Z4PPM1</accession>
<sequence>MTSKPFSLNKQFKELLQRVEGTSIRRKELIQLASSTTDLDIVQSTRLVARNVSRLTSKGLLSASGERNARTYHLTSELILMLSSGSCGSSDEETIETSQSSNEVHLLDEEKKANAELKLLLGEIDAYQEYLELFPHKRPAILKLLDESREKATRFYGRLNAIKKIIQSTQPEGNM</sequence>
<reference evidence="1 2" key="1">
    <citation type="submission" date="2016-06" db="EMBL/GenBank/DDBJ databases">
        <title>The sequenced genome of the ice-adhering bacterium Marinomonas primoryensis, from Antarctica.</title>
        <authorList>
            <person name="Graham L."/>
            <person name="Vance T.D.R."/>
            <person name="Davies P.L."/>
        </authorList>
    </citation>
    <scope>NUCLEOTIDE SEQUENCE [LARGE SCALE GENOMIC DNA]</scope>
    <source>
        <strain evidence="1 2">AceL</strain>
    </source>
</reference>
<organism evidence="1 2">
    <name type="scientific">Marinomonas primoryensis</name>
    <dbReference type="NCBI Taxonomy" id="178399"/>
    <lineage>
        <taxon>Bacteria</taxon>
        <taxon>Pseudomonadati</taxon>
        <taxon>Pseudomonadota</taxon>
        <taxon>Gammaproteobacteria</taxon>
        <taxon>Oceanospirillales</taxon>
        <taxon>Oceanospirillaceae</taxon>
        <taxon>Marinomonas</taxon>
    </lineage>
</organism>
<protein>
    <recommendedName>
        <fullName evidence="3">Transcriptional regulator VspR</fullName>
    </recommendedName>
</protein>
<dbReference type="AlphaFoldDB" id="A0A2Z4PPM1"/>
<dbReference type="OrthoDB" id="6105982at2"/>
<evidence type="ECO:0000313" key="2">
    <source>
        <dbReference type="Proteomes" id="UP000249898"/>
    </source>
</evidence>
<name>A0A2Z4PPM1_9GAMM</name>
<dbReference type="EMBL" id="CP016181">
    <property type="protein sequence ID" value="AWX99451.1"/>
    <property type="molecule type" value="Genomic_DNA"/>
</dbReference>
<dbReference type="Proteomes" id="UP000249898">
    <property type="component" value="Chromosome"/>
</dbReference>